<dbReference type="PANTHER" id="PTHR21068">
    <property type="entry name" value="SPARTIN"/>
    <property type="match status" value="1"/>
</dbReference>
<protein>
    <recommendedName>
        <fullName evidence="2">Senescence domain-containing protein</fullName>
    </recommendedName>
</protein>
<evidence type="ECO:0000256" key="1">
    <source>
        <dbReference type="SAM" id="MobiDB-lite"/>
    </source>
</evidence>
<feature type="domain" description="Senescence" evidence="2">
    <location>
        <begin position="223"/>
        <end position="492"/>
    </location>
</feature>
<comment type="caution">
    <text evidence="3">The sequence shown here is derived from an EMBL/GenBank/DDBJ whole genome shotgun (WGS) entry which is preliminary data.</text>
</comment>
<reference evidence="3 4" key="1">
    <citation type="submission" date="2024-01" db="EMBL/GenBank/DDBJ databases">
        <title>A draft genome for a cacao thread blight-causing isolate of Paramarasmius palmivorus.</title>
        <authorList>
            <person name="Baruah I.K."/>
            <person name="Bukari Y."/>
            <person name="Amoako-Attah I."/>
            <person name="Meinhardt L.W."/>
            <person name="Bailey B.A."/>
            <person name="Cohen S.P."/>
        </authorList>
    </citation>
    <scope>NUCLEOTIDE SEQUENCE [LARGE SCALE GENOMIC DNA]</scope>
    <source>
        <strain evidence="3 4">GH-12</strain>
    </source>
</reference>
<dbReference type="InterPro" id="IPR009686">
    <property type="entry name" value="Senescence/spartin_C"/>
</dbReference>
<dbReference type="PANTHER" id="PTHR21068:SF43">
    <property type="entry name" value="SPARTIN"/>
    <property type="match status" value="1"/>
</dbReference>
<proteinExistence type="predicted"/>
<gene>
    <name evidence="3" type="ORF">VNI00_011000</name>
</gene>
<accession>A0AAW0CD81</accession>
<sequence>MSRDAFLMLSLPNCTLRTPTATEIGVLALECVTLPPSAKAIYNRDVFLVLRVNSLEVPLDPTRTIVLNDSSSGRTYVFHGTEADPTELTLVIAYSVYANDGPLPEDLETFDGVLAQYANFQVAGRVSEPPSPAVEKNGTGLPVAPANGSSKEDMRGHLVLMNEETGEIVGEVDKRITVREDPHLSEKGHERDPVVIEIPDDASPDEETAIEAFARNVPPDQQNWMTNSASLVSHVIAGSTNLLVRVISGASNYYIAHSQPSPHHSSTNLAAGSNGDASRSGSSSNTPPPPPPRALVFLTSEKTRKNLTTVHTVSTQAAKVSSKTISVIDDMIHRAISGKDKAAAAKGKAPASRTTLAPHAQPGGSGRTSPSPSLAPPPYTSQFDHAIQQQPIQFPDSTFTASPAPPPLPPRNLGLKGRIILSADLILSTIDESTKKLINVGADSATAIINHKYGSEAAQTSAIMGKTARNVGLVYIDMKGIGRKALVKRVGKQYVKSKFSSRSKEQQVQGQVPAKN</sequence>
<feature type="compositionally biased region" description="Polar residues" evidence="1">
    <location>
        <begin position="259"/>
        <end position="269"/>
    </location>
</feature>
<feature type="region of interest" description="Disordered" evidence="1">
    <location>
        <begin position="259"/>
        <end position="295"/>
    </location>
</feature>
<evidence type="ECO:0000259" key="2">
    <source>
        <dbReference type="Pfam" id="PF06911"/>
    </source>
</evidence>
<name>A0AAW0CD81_9AGAR</name>
<feature type="region of interest" description="Disordered" evidence="1">
    <location>
        <begin position="127"/>
        <end position="151"/>
    </location>
</feature>
<dbReference type="Pfam" id="PF06911">
    <property type="entry name" value="Senescence"/>
    <property type="match status" value="1"/>
</dbReference>
<dbReference type="Proteomes" id="UP001383192">
    <property type="component" value="Unassembled WGS sequence"/>
</dbReference>
<dbReference type="EMBL" id="JAYKXP010000046">
    <property type="protein sequence ID" value="KAK7037508.1"/>
    <property type="molecule type" value="Genomic_DNA"/>
</dbReference>
<organism evidence="3 4">
    <name type="scientific">Paramarasmius palmivorus</name>
    <dbReference type="NCBI Taxonomy" id="297713"/>
    <lineage>
        <taxon>Eukaryota</taxon>
        <taxon>Fungi</taxon>
        <taxon>Dikarya</taxon>
        <taxon>Basidiomycota</taxon>
        <taxon>Agaricomycotina</taxon>
        <taxon>Agaricomycetes</taxon>
        <taxon>Agaricomycetidae</taxon>
        <taxon>Agaricales</taxon>
        <taxon>Marasmiineae</taxon>
        <taxon>Marasmiaceae</taxon>
        <taxon>Paramarasmius</taxon>
    </lineage>
</organism>
<feature type="region of interest" description="Disordered" evidence="1">
    <location>
        <begin position="339"/>
        <end position="381"/>
    </location>
</feature>
<dbReference type="GO" id="GO:0051301">
    <property type="term" value="P:cell division"/>
    <property type="evidence" value="ECO:0007669"/>
    <property type="project" value="TreeGrafter"/>
</dbReference>
<evidence type="ECO:0000313" key="4">
    <source>
        <dbReference type="Proteomes" id="UP001383192"/>
    </source>
</evidence>
<dbReference type="InterPro" id="IPR045036">
    <property type="entry name" value="Spartin-like"/>
</dbReference>
<evidence type="ECO:0000313" key="3">
    <source>
        <dbReference type="EMBL" id="KAK7037508.1"/>
    </source>
</evidence>
<keyword evidence="4" id="KW-1185">Reference proteome</keyword>
<dbReference type="AlphaFoldDB" id="A0AAW0CD81"/>
<feature type="compositionally biased region" description="Low complexity" evidence="1">
    <location>
        <begin position="270"/>
        <end position="284"/>
    </location>
</feature>
<dbReference type="GO" id="GO:0005886">
    <property type="term" value="C:plasma membrane"/>
    <property type="evidence" value="ECO:0007669"/>
    <property type="project" value="TreeGrafter"/>
</dbReference>